<reference evidence="2" key="1">
    <citation type="submission" date="2020-03" db="EMBL/GenBank/DDBJ databases">
        <title>The deep terrestrial virosphere.</title>
        <authorList>
            <person name="Holmfeldt K."/>
            <person name="Nilsson E."/>
            <person name="Simone D."/>
            <person name="Lopez-Fernandez M."/>
            <person name="Wu X."/>
            <person name="de Brujin I."/>
            <person name="Lundin D."/>
            <person name="Andersson A."/>
            <person name="Bertilsson S."/>
            <person name="Dopson M."/>
        </authorList>
    </citation>
    <scope>NUCLEOTIDE SEQUENCE</scope>
    <source>
        <strain evidence="2">MM415A01437</strain>
    </source>
</reference>
<gene>
    <name evidence="2" type="ORF">MM415A01437_0003</name>
</gene>
<evidence type="ECO:0000256" key="1">
    <source>
        <dbReference type="SAM" id="Coils"/>
    </source>
</evidence>
<protein>
    <submittedName>
        <fullName evidence="2">Uncharacterized protein</fullName>
    </submittedName>
</protein>
<dbReference type="AlphaFoldDB" id="A0A6M3K397"/>
<dbReference type="EMBL" id="MT142245">
    <property type="protein sequence ID" value="QJA76813.1"/>
    <property type="molecule type" value="Genomic_DNA"/>
</dbReference>
<keyword evidence="1" id="KW-0175">Coiled coil</keyword>
<feature type="coiled-coil region" evidence="1">
    <location>
        <begin position="12"/>
        <end position="43"/>
    </location>
</feature>
<evidence type="ECO:0000313" key="2">
    <source>
        <dbReference type="EMBL" id="QJA76813.1"/>
    </source>
</evidence>
<proteinExistence type="predicted"/>
<name>A0A6M3K397_9ZZZZ</name>
<sequence>MEEQELVKLVEKVRYVNKLDSHIERLKNAKKDIEEKLKKEEDPRWDSFWENGADILVPYPLAEIVYGIVIDYYLDLQSEVREELNSLEIVKR</sequence>
<accession>A0A6M3K397</accession>
<organism evidence="2">
    <name type="scientific">viral metagenome</name>
    <dbReference type="NCBI Taxonomy" id="1070528"/>
    <lineage>
        <taxon>unclassified sequences</taxon>
        <taxon>metagenomes</taxon>
        <taxon>organismal metagenomes</taxon>
    </lineage>
</organism>